<reference evidence="1" key="1">
    <citation type="submission" date="2011-01" db="EMBL/GenBank/DDBJ databases">
        <title>The Genome Sequence of Nematocida parisii strain ERTm3.</title>
        <authorList>
            <consortium name="The Broad Institute Genome Sequencing Platform"/>
            <consortium name="The Broad Institute Genome Sequencing Center for Infectious Disease"/>
            <person name="Cuomo C."/>
            <person name="Troemel E."/>
            <person name="Young S.K."/>
            <person name="Zeng Q."/>
            <person name="Gargeya S."/>
            <person name="Fitzgerald M."/>
            <person name="Haas B."/>
            <person name="Abouelleil A."/>
            <person name="Alvarado L."/>
            <person name="Arachchi H.M."/>
            <person name="Berlin A."/>
            <person name="Chapman S.B."/>
            <person name="Gearin G."/>
            <person name="Goldberg J."/>
            <person name="Griggs A."/>
            <person name="Gujja S."/>
            <person name="Hansen M."/>
            <person name="Heiman D."/>
            <person name="Howarth C."/>
            <person name="Larimer J."/>
            <person name="Lui A."/>
            <person name="MacDonald P.J.P."/>
            <person name="McCowen C."/>
            <person name="Montmayeur A."/>
            <person name="Murphy C."/>
            <person name="Neiman D."/>
            <person name="Pearson M."/>
            <person name="Priest M."/>
            <person name="Roberts A."/>
            <person name="Saif S."/>
            <person name="Shea T."/>
            <person name="Sisk P."/>
            <person name="Stolte C."/>
            <person name="Sykes S."/>
            <person name="Wortman J."/>
            <person name="Nusbaum C."/>
            <person name="Birren B."/>
        </authorList>
    </citation>
    <scope>NUCLEOTIDE SEQUENCE</scope>
    <source>
        <strain evidence="1">ERTm3</strain>
    </source>
</reference>
<protein>
    <submittedName>
        <fullName evidence="1">Uncharacterized protein</fullName>
    </submittedName>
</protein>
<dbReference type="AlphaFoldDB" id="I3EJS4"/>
<organism evidence="1 2">
    <name type="scientific">Nematocida parisii (strain ERTm3)</name>
    <name type="common">Nematode killer fungus</name>
    <dbReference type="NCBI Taxonomy" id="935791"/>
    <lineage>
        <taxon>Eukaryota</taxon>
        <taxon>Fungi</taxon>
        <taxon>Fungi incertae sedis</taxon>
        <taxon>Microsporidia</taxon>
        <taxon>Nematocida</taxon>
    </lineage>
</organism>
<dbReference type="InParanoid" id="I3EJS4"/>
<keyword evidence="2" id="KW-1185">Reference proteome</keyword>
<accession>I3EJS4</accession>
<proteinExistence type="predicted"/>
<dbReference type="EMBL" id="GL870876">
    <property type="protein sequence ID" value="EIJ89471.1"/>
    <property type="molecule type" value="Genomic_DNA"/>
</dbReference>
<dbReference type="OrthoDB" id="10389093at2759"/>
<gene>
    <name evidence="1" type="ORF">NEQG_00241</name>
</gene>
<dbReference type="Proteomes" id="UP000002872">
    <property type="component" value="Unassembled WGS sequence"/>
</dbReference>
<dbReference type="VEuPathDB" id="MicrosporidiaDB:NEQG_00241"/>
<name>I3EJS4_NEMP3</name>
<sequence length="92" mass="10988">MRVEEDKKKYLTEKYTLLNEECVIIPEFISHCIINKVFYTHRVINHGNKPGIEIKGSTEKIKKERNKINKIIREAKRIYTISNKLHNILHNK</sequence>
<evidence type="ECO:0000313" key="2">
    <source>
        <dbReference type="Proteomes" id="UP000002872"/>
    </source>
</evidence>
<evidence type="ECO:0000313" key="1">
    <source>
        <dbReference type="EMBL" id="EIJ89471.1"/>
    </source>
</evidence>
<dbReference type="HOGENOM" id="CLU_2413789_0_0_1"/>